<evidence type="ECO:0000259" key="2">
    <source>
        <dbReference type="Pfam" id="PF00487"/>
    </source>
</evidence>
<name>A0A8E6B8W3_9BACT</name>
<dbReference type="Proteomes" id="UP000676194">
    <property type="component" value="Chromosome"/>
</dbReference>
<dbReference type="EMBL" id="CP074694">
    <property type="protein sequence ID" value="QVL34048.1"/>
    <property type="molecule type" value="Genomic_DNA"/>
</dbReference>
<feature type="transmembrane region" description="Helical" evidence="1">
    <location>
        <begin position="64"/>
        <end position="86"/>
    </location>
</feature>
<dbReference type="GO" id="GO:0016717">
    <property type="term" value="F:oxidoreductase activity, acting on paired donors, with oxidation of a pair of donors resulting in the reduction of molecular oxygen to two molecules of water"/>
    <property type="evidence" value="ECO:0007669"/>
    <property type="project" value="TreeGrafter"/>
</dbReference>
<feature type="transmembrane region" description="Helical" evidence="1">
    <location>
        <begin position="98"/>
        <end position="118"/>
    </location>
</feature>
<feature type="transmembrane region" description="Helical" evidence="1">
    <location>
        <begin position="39"/>
        <end position="58"/>
    </location>
</feature>
<evidence type="ECO:0000256" key="1">
    <source>
        <dbReference type="SAM" id="Phobius"/>
    </source>
</evidence>
<feature type="transmembrane region" description="Helical" evidence="1">
    <location>
        <begin position="162"/>
        <end position="181"/>
    </location>
</feature>
<feature type="domain" description="Fatty acid desaturase" evidence="2">
    <location>
        <begin position="63"/>
        <end position="337"/>
    </location>
</feature>
<keyword evidence="1" id="KW-0472">Membrane</keyword>
<feature type="transmembrane region" description="Helical" evidence="1">
    <location>
        <begin position="202"/>
        <end position="223"/>
    </location>
</feature>
<dbReference type="KEGG" id="tsph:KIH39_09120"/>
<evidence type="ECO:0000313" key="4">
    <source>
        <dbReference type="Proteomes" id="UP000676194"/>
    </source>
</evidence>
<dbReference type="InterPro" id="IPR005804">
    <property type="entry name" value="FA_desaturase_dom"/>
</dbReference>
<keyword evidence="4" id="KW-1185">Reference proteome</keyword>
<dbReference type="PANTHER" id="PTHR19353">
    <property type="entry name" value="FATTY ACID DESATURASE 2"/>
    <property type="match status" value="1"/>
</dbReference>
<accession>A0A8E6B8W3</accession>
<proteinExistence type="predicted"/>
<organism evidence="3 4">
    <name type="scientific">Telmatocola sphagniphila</name>
    <dbReference type="NCBI Taxonomy" id="1123043"/>
    <lineage>
        <taxon>Bacteria</taxon>
        <taxon>Pseudomonadati</taxon>
        <taxon>Planctomycetota</taxon>
        <taxon>Planctomycetia</taxon>
        <taxon>Gemmatales</taxon>
        <taxon>Gemmataceae</taxon>
    </lineage>
</organism>
<reference evidence="3" key="1">
    <citation type="submission" date="2021-05" db="EMBL/GenBank/DDBJ databases">
        <title>Complete genome sequence of the cellulolytic planctomycete Telmatocola sphagniphila SP2T and characterization of the first cellulase from planctomycetes.</title>
        <authorList>
            <person name="Rakitin A.L."/>
            <person name="Beletsky A.V."/>
            <person name="Naumoff D.G."/>
            <person name="Kulichevskaya I.S."/>
            <person name="Mardanov A.V."/>
            <person name="Ravin N.V."/>
            <person name="Dedysh S.N."/>
        </authorList>
    </citation>
    <scope>NUCLEOTIDE SEQUENCE</scope>
    <source>
        <strain evidence="3">SP2T</strain>
    </source>
</reference>
<sequence>MQTIRFETERNDFYKVLKQRVDEYFRQTGKSRFANGSTLVKGLVFGSLILASYTLILLHPFPLWTLLPLAFVFGVASLLMAINIGHDAAHQVLFKSRLGNEIVHGVSFALLGVSAYLWQMRHTKSHHIFPNVNGCDIDIDENPFIRLSPNQPWRKQFRFQHLYAPIAYIFVALYTIVYQDFAYLFKRRIANLTNITHPPYQYVVFGLCKAFYFVAILAVPIWILPLPWWQVVLGYLAMKAVASLVFVFLLIGTHFSAVTEFPAVAADGSVGHSWAIHNLVTACDWSPHSRIAHFFVGGVNAHASHHLFPRISHAHYRAIARIIEDTAKEFDVRYNHLTLPGIVYSHFQFLRKMGRRPAGVESRW</sequence>
<gene>
    <name evidence="3" type="ORF">KIH39_09120</name>
</gene>
<dbReference type="GO" id="GO:0008610">
    <property type="term" value="P:lipid biosynthetic process"/>
    <property type="evidence" value="ECO:0007669"/>
    <property type="project" value="UniProtKB-ARBA"/>
</dbReference>
<dbReference type="RefSeq" id="WP_213499022.1">
    <property type="nucleotide sequence ID" value="NZ_CP074694.1"/>
</dbReference>
<dbReference type="GO" id="GO:0016020">
    <property type="term" value="C:membrane"/>
    <property type="evidence" value="ECO:0007669"/>
    <property type="project" value="TreeGrafter"/>
</dbReference>
<dbReference type="AlphaFoldDB" id="A0A8E6B8W3"/>
<keyword evidence="1" id="KW-1133">Transmembrane helix</keyword>
<dbReference type="CDD" id="cd03506">
    <property type="entry name" value="Delta6-FADS-like"/>
    <property type="match status" value="1"/>
</dbReference>
<dbReference type="PANTHER" id="PTHR19353:SF19">
    <property type="entry name" value="DELTA(5) FATTY ACID DESATURASE C-RELATED"/>
    <property type="match status" value="1"/>
</dbReference>
<dbReference type="InterPro" id="IPR012171">
    <property type="entry name" value="Fatty_acid_desaturase"/>
</dbReference>
<protein>
    <submittedName>
        <fullName evidence="3">Acyl-CoA desaturase</fullName>
    </submittedName>
</protein>
<evidence type="ECO:0000313" key="3">
    <source>
        <dbReference type="EMBL" id="QVL34048.1"/>
    </source>
</evidence>
<keyword evidence="1" id="KW-0812">Transmembrane</keyword>
<feature type="transmembrane region" description="Helical" evidence="1">
    <location>
        <begin position="229"/>
        <end position="251"/>
    </location>
</feature>
<dbReference type="Pfam" id="PF00487">
    <property type="entry name" value="FA_desaturase"/>
    <property type="match status" value="1"/>
</dbReference>